<feature type="transmembrane region" description="Helical" evidence="3">
    <location>
        <begin position="998"/>
        <end position="1018"/>
    </location>
</feature>
<evidence type="ECO:0000313" key="5">
    <source>
        <dbReference type="Proteomes" id="UP001177023"/>
    </source>
</evidence>
<organism evidence="4 5">
    <name type="scientific">Mesorhabditis spiculigera</name>
    <dbReference type="NCBI Taxonomy" id="96644"/>
    <lineage>
        <taxon>Eukaryota</taxon>
        <taxon>Metazoa</taxon>
        <taxon>Ecdysozoa</taxon>
        <taxon>Nematoda</taxon>
        <taxon>Chromadorea</taxon>
        <taxon>Rhabditida</taxon>
        <taxon>Rhabditina</taxon>
        <taxon>Rhabditomorpha</taxon>
        <taxon>Rhabditoidea</taxon>
        <taxon>Rhabditidae</taxon>
        <taxon>Mesorhabditinae</taxon>
        <taxon>Mesorhabditis</taxon>
    </lineage>
</organism>
<feature type="non-terminal residue" evidence="4">
    <location>
        <position position="1"/>
    </location>
</feature>
<keyword evidence="1" id="KW-0175">Coiled coil</keyword>
<dbReference type="AlphaFoldDB" id="A0AA36CQL8"/>
<feature type="compositionally biased region" description="Basic and acidic residues" evidence="2">
    <location>
        <begin position="305"/>
        <end position="317"/>
    </location>
</feature>
<proteinExistence type="predicted"/>
<feature type="coiled-coil region" evidence="1">
    <location>
        <begin position="694"/>
        <end position="771"/>
    </location>
</feature>
<dbReference type="EMBL" id="CATQJA010002597">
    <property type="protein sequence ID" value="CAJ0572417.1"/>
    <property type="molecule type" value="Genomic_DNA"/>
</dbReference>
<feature type="compositionally biased region" description="Acidic residues" evidence="2">
    <location>
        <begin position="563"/>
        <end position="635"/>
    </location>
</feature>
<feature type="region of interest" description="Disordered" evidence="2">
    <location>
        <begin position="289"/>
        <end position="336"/>
    </location>
</feature>
<keyword evidence="5" id="KW-1185">Reference proteome</keyword>
<dbReference type="Proteomes" id="UP001177023">
    <property type="component" value="Unassembled WGS sequence"/>
</dbReference>
<accession>A0AA36CQL8</accession>
<feature type="compositionally biased region" description="Basic and acidic residues" evidence="2">
    <location>
        <begin position="289"/>
        <end position="298"/>
    </location>
</feature>
<feature type="region of interest" description="Disordered" evidence="2">
    <location>
        <begin position="934"/>
        <end position="986"/>
    </location>
</feature>
<feature type="compositionally biased region" description="Acidic residues" evidence="2">
    <location>
        <begin position="942"/>
        <end position="967"/>
    </location>
</feature>
<reference evidence="4" key="1">
    <citation type="submission" date="2023-06" db="EMBL/GenBank/DDBJ databases">
        <authorList>
            <person name="Delattre M."/>
        </authorList>
    </citation>
    <scope>NUCLEOTIDE SEQUENCE</scope>
    <source>
        <strain evidence="4">AF72</strain>
    </source>
</reference>
<keyword evidence="3" id="KW-0472">Membrane</keyword>
<evidence type="ECO:0000256" key="3">
    <source>
        <dbReference type="SAM" id="Phobius"/>
    </source>
</evidence>
<feature type="region of interest" description="Disordered" evidence="2">
    <location>
        <begin position="562"/>
        <end position="640"/>
    </location>
</feature>
<evidence type="ECO:0000256" key="1">
    <source>
        <dbReference type="SAM" id="Coils"/>
    </source>
</evidence>
<gene>
    <name evidence="4" type="ORF">MSPICULIGERA_LOCUS10805</name>
</gene>
<feature type="compositionally biased region" description="Acidic residues" evidence="2">
    <location>
        <begin position="319"/>
        <end position="335"/>
    </location>
</feature>
<evidence type="ECO:0000256" key="2">
    <source>
        <dbReference type="SAM" id="MobiDB-lite"/>
    </source>
</evidence>
<name>A0AA36CQL8_9BILA</name>
<keyword evidence="3" id="KW-0812">Transmembrane</keyword>
<comment type="caution">
    <text evidence="4">The sequence shown here is derived from an EMBL/GenBank/DDBJ whole genome shotgun (WGS) entry which is preliminary data.</text>
</comment>
<evidence type="ECO:0000313" key="4">
    <source>
        <dbReference type="EMBL" id="CAJ0572417.1"/>
    </source>
</evidence>
<protein>
    <submittedName>
        <fullName evidence="4">Uncharacterized protein</fullName>
    </submittedName>
</protein>
<keyword evidence="3" id="KW-1133">Transmembrane helix</keyword>
<sequence>MSELLWAMICNPGQLIDDLSRKSWKLENIFYQVATDAAGYKRAALEHPVFYGKEIPFSQEGFDVKPEDFMREVYEELRGAMSAKLLIALIPSNGSEYVDAVGEIVTSWGEIFESQGMEQYAQSVDRLVQQLRTQDAMRGGVVGITCRSLRALMPRIVPDEVVARVADMVIAARKMAMDDWSGPTYWQPADYEEVETAVEIDSESDDDCEEFEEVNRREMLRNVSAKLKGLLDDTLAQWEFEQKTLNSDVIIEQVMLSIKDDREIGPIDWYRLQKGLRAEIANVQQEKLNVDKQTKDSGDVMDQVKPAEEEKERKPEVETAVEFDSDSDDDSEEQEVADRREMLHNVFAKLKDRLYVALAQWEFEGKAMNSNRIIEEVMLIVKDDGEIDAIDRYIFKSRLRTEIAAVERERQRVAEEFEYEITEPIKVGGVESTELPCNITDEVIADVNNVQAEPAVVKELEAIELPIDIGEQLVLMADKEVEVVKQLMLNSENPIEEPEVTEKVNFVPIKPRGLFDQLQEEMKREVLNLLPKFQPREEEQQAPKRPGLLEMVREEMRKAFWGEGDELVDDQEEEEEDEEDLSYDEEDEEEQEDEEEGEFGDDEDDVEMPAELDGDEEEEEEEEDSSESEDSELDVTQDSFEAALQVELAILDSTDIDLISSASEKEVEPQGEVEPDFVMVNPEAEHEVRVPFSVQEAEAALQEYVRQLKEQNSLLEARYNQEEPELEISESSADSDLEADFADIERQMVEIELEQQKLDELEAKLQRCFTIPDWTDDSFESEEFEVKSTITAIEGTFDEEDDIPELVDADWTPEVADVGEEGWRERISEAIRVAMRYKLAMAARPQIPGIPLAIPAEAIVDFEHYAVDLEARLFMEADNESDYLARIGGKAYFLAEGIDTEADRIRELYNLPDPVFWRKAKAAQELEDARLSYGYESSEVSTSDDSDSDDSDSDDSYSDDSDSDDSEASSCGEHDKDQEVEAQQAQTAQGLEGFDPDWAHTFFCAMMFLFIFGSLLFIEWTRQRGTAY</sequence>